<dbReference type="OrthoDB" id="9784774at2"/>
<reference evidence="5" key="1">
    <citation type="submission" date="2010-07" db="EMBL/GenBank/DDBJ databases">
        <authorList>
            <person name="Muzny D."/>
            <person name="Qin X."/>
            <person name="Buhay C."/>
            <person name="Dugan-Rocha S."/>
            <person name="Ding Y."/>
            <person name="Chen G."/>
            <person name="Hawes A."/>
            <person name="Holder M."/>
            <person name="Jhangiani S."/>
            <person name="Johnson A."/>
            <person name="Khan Z."/>
            <person name="Li Z."/>
            <person name="Liu W."/>
            <person name="Liu X."/>
            <person name="Perez L."/>
            <person name="Shen H."/>
            <person name="Wang Q."/>
            <person name="Watt J."/>
            <person name="Xi L."/>
            <person name="Xin Y."/>
            <person name="Zhou J."/>
            <person name="Deng J."/>
            <person name="Jiang H."/>
            <person name="Liu Y."/>
            <person name="Qu J."/>
            <person name="Song X.-Z."/>
            <person name="Zhang L."/>
            <person name="Villasana D."/>
            <person name="Johnson A."/>
            <person name="Liu J."/>
            <person name="Liyanage D."/>
            <person name="Lorensuhewa L."/>
            <person name="Robinson T."/>
            <person name="Song A."/>
            <person name="Song B.-B."/>
            <person name="Dinh H."/>
            <person name="Thornton R."/>
            <person name="Coyle M."/>
            <person name="Francisco L."/>
            <person name="Jackson L."/>
            <person name="Javaid M."/>
            <person name="Korchina V."/>
            <person name="Kovar C."/>
            <person name="Mata R."/>
            <person name="Mathew T."/>
            <person name="Ngo R."/>
            <person name="Nguyen L."/>
            <person name="Nguyen N."/>
            <person name="Okwuonu G."/>
            <person name="Ongeri F."/>
            <person name="Pham C."/>
            <person name="Simmons D."/>
            <person name="Wilczek-Boney K."/>
            <person name="Hale W."/>
            <person name="Jakkamsetti A."/>
            <person name="Pham P."/>
            <person name="Ruth R."/>
            <person name="San Lucas F."/>
            <person name="Warren J."/>
            <person name="Zhang J."/>
            <person name="Zhao Z."/>
            <person name="Zhou C."/>
            <person name="Zhu D."/>
            <person name="Lee S."/>
            <person name="Bess C."/>
            <person name="Blankenburg K."/>
            <person name="Forbes L."/>
            <person name="Fu Q."/>
            <person name="Gubbala S."/>
            <person name="Hirani K."/>
            <person name="Jayaseelan J.C."/>
            <person name="Lara F."/>
            <person name="Munidasa M."/>
            <person name="Palculict T."/>
            <person name="Patil S."/>
            <person name="Pu L.-L."/>
            <person name="Saada N."/>
            <person name="Tang L."/>
            <person name="Weissenberger G."/>
            <person name="Zhu Y."/>
            <person name="Hemphill L."/>
            <person name="Shang Y."/>
            <person name="Youmans B."/>
            <person name="Ayvaz T."/>
            <person name="Ross M."/>
            <person name="Santibanez J."/>
            <person name="Aqrawi P."/>
            <person name="Gross S."/>
            <person name="Joshi V."/>
            <person name="Fowler G."/>
            <person name="Nazareth L."/>
            <person name="Reid J."/>
            <person name="Worley K."/>
            <person name="Petrosino J."/>
            <person name="Highlander S."/>
            <person name="Gibbs R."/>
        </authorList>
    </citation>
    <scope>NUCLEOTIDE SEQUENCE [LARGE SCALE GENOMIC DNA]</scope>
    <source>
        <strain evidence="5">ATCC 33861</strain>
    </source>
</reference>
<feature type="active site" description="Tele-AMP-histidine intermediate" evidence="1">
    <location>
        <position position="93"/>
    </location>
</feature>
<dbReference type="InterPro" id="IPR036265">
    <property type="entry name" value="HIT-like_sf"/>
</dbReference>
<dbReference type="InterPro" id="IPR011146">
    <property type="entry name" value="HIT-like"/>
</dbReference>
<evidence type="ECO:0000256" key="1">
    <source>
        <dbReference type="PIRSR" id="PIRSR601310-1"/>
    </source>
</evidence>
<dbReference type="AlphaFoldDB" id="D7VJ52"/>
<accession>D7VJ52</accession>
<dbReference type="RefSeq" id="WP_003002180.1">
    <property type="nucleotide sequence ID" value="NZ_GL379779.1"/>
</dbReference>
<dbReference type="GeneID" id="95429715"/>
<evidence type="ECO:0000256" key="2">
    <source>
        <dbReference type="PIRSR" id="PIRSR601310-3"/>
    </source>
</evidence>
<comment type="caution">
    <text evidence="5">The sequence shown here is derived from an EMBL/GenBank/DDBJ whole genome shotgun (WGS) entry which is preliminary data.</text>
</comment>
<dbReference type="eggNOG" id="COG0537">
    <property type="taxonomic scope" value="Bacteria"/>
</dbReference>
<evidence type="ECO:0000259" key="4">
    <source>
        <dbReference type="PROSITE" id="PS51084"/>
    </source>
</evidence>
<evidence type="ECO:0000313" key="6">
    <source>
        <dbReference type="Proteomes" id="UP000006258"/>
    </source>
</evidence>
<dbReference type="PANTHER" id="PTHR46648:SF1">
    <property type="entry name" value="ADENOSINE 5'-MONOPHOSPHORAMIDASE HNT1"/>
    <property type="match status" value="1"/>
</dbReference>
<dbReference type="Pfam" id="PF01230">
    <property type="entry name" value="HIT"/>
    <property type="match status" value="1"/>
</dbReference>
<name>D7VJ52_SPHSI</name>
<dbReference type="PRINTS" id="PR00332">
    <property type="entry name" value="HISTRIAD"/>
</dbReference>
<proteinExistence type="predicted"/>
<evidence type="ECO:0000313" key="5">
    <source>
        <dbReference type="EMBL" id="EFK59187.1"/>
    </source>
</evidence>
<dbReference type="Gene3D" id="3.30.428.10">
    <property type="entry name" value="HIT-like"/>
    <property type="match status" value="1"/>
</dbReference>
<dbReference type="GO" id="GO:0009117">
    <property type="term" value="P:nucleotide metabolic process"/>
    <property type="evidence" value="ECO:0007669"/>
    <property type="project" value="TreeGrafter"/>
</dbReference>
<feature type="short sequence motif" description="Histidine triad motif" evidence="2 3">
    <location>
        <begin position="91"/>
        <end position="95"/>
    </location>
</feature>
<dbReference type="EMBL" id="ACHA02000003">
    <property type="protein sequence ID" value="EFK59187.1"/>
    <property type="molecule type" value="Genomic_DNA"/>
</dbReference>
<gene>
    <name evidence="5" type="primary">hit</name>
    <name evidence="5" type="ORF">HMPREF0766_11021</name>
</gene>
<dbReference type="PROSITE" id="PS51084">
    <property type="entry name" value="HIT_2"/>
    <property type="match status" value="1"/>
</dbReference>
<dbReference type="HOGENOM" id="CLU_056776_3_1_10"/>
<feature type="domain" description="HIT" evidence="4">
    <location>
        <begin position="4"/>
        <end position="107"/>
    </location>
</feature>
<organism evidence="5 6">
    <name type="scientific">Sphingobacterium spiritivorum ATCC 33861</name>
    <dbReference type="NCBI Taxonomy" id="525373"/>
    <lineage>
        <taxon>Bacteria</taxon>
        <taxon>Pseudomonadati</taxon>
        <taxon>Bacteroidota</taxon>
        <taxon>Sphingobacteriia</taxon>
        <taxon>Sphingobacteriales</taxon>
        <taxon>Sphingobacteriaceae</taxon>
        <taxon>Sphingobacterium</taxon>
    </lineage>
</organism>
<dbReference type="InterPro" id="IPR001310">
    <property type="entry name" value="Histidine_triad_HIT"/>
</dbReference>
<dbReference type="PANTHER" id="PTHR46648">
    <property type="entry name" value="HIT FAMILY PROTEIN 1"/>
    <property type="match status" value="1"/>
</dbReference>
<dbReference type="STRING" id="525373.HMPREF0766_11021"/>
<evidence type="ECO:0000256" key="3">
    <source>
        <dbReference type="PROSITE-ProRule" id="PRU00464"/>
    </source>
</evidence>
<keyword evidence="6" id="KW-1185">Reference proteome</keyword>
<dbReference type="GO" id="GO:0003824">
    <property type="term" value="F:catalytic activity"/>
    <property type="evidence" value="ECO:0007669"/>
    <property type="project" value="InterPro"/>
</dbReference>
<protein>
    <submittedName>
        <fullName evidence="5">Histidine triad domain protein</fullName>
    </submittedName>
</protein>
<dbReference type="Proteomes" id="UP000006258">
    <property type="component" value="Unassembled WGS sequence"/>
</dbReference>
<dbReference type="SUPFAM" id="SSF54197">
    <property type="entry name" value="HIT-like"/>
    <property type="match status" value="1"/>
</dbReference>
<sequence>MSTLFSKIVAGEIPAHKVAESIDYLAFLDIQPLTRGHVLVIPKRETDYIFDISDDEYMGLWIFAKIVAQGIKKVFPCRKVGIAVVGLEVNHAHIHLIPLNAVHDMNFEKPKLSLPDEELAKIAEDIREAIASVTNSK</sequence>